<evidence type="ECO:0000256" key="4">
    <source>
        <dbReference type="ARBA" id="ARBA00022692"/>
    </source>
</evidence>
<protein>
    <submittedName>
        <fullName evidence="8">MFS transporter</fullName>
    </submittedName>
</protein>
<dbReference type="InterPro" id="IPR001958">
    <property type="entry name" value="Tet-R_TetA/multi-R_MdtG-like"/>
</dbReference>
<dbReference type="InterPro" id="IPR050189">
    <property type="entry name" value="MFS_Efflux_Transporters"/>
</dbReference>
<dbReference type="AlphaFoldDB" id="A0A0C1V6K2"/>
<evidence type="ECO:0000256" key="2">
    <source>
        <dbReference type="ARBA" id="ARBA00007520"/>
    </source>
</evidence>
<dbReference type="InterPro" id="IPR005829">
    <property type="entry name" value="Sugar_transporter_CS"/>
</dbReference>
<dbReference type="EMBL" id="JTHE02000003">
    <property type="protein sequence ID" value="NEV67863.1"/>
    <property type="molecule type" value="Genomic_DNA"/>
</dbReference>
<comment type="subcellular location">
    <subcellularLocation>
        <location evidence="1">Cell membrane</location>
        <topology evidence="1">Multi-pass membrane protein</topology>
    </subcellularLocation>
</comment>
<dbReference type="CDD" id="cd17330">
    <property type="entry name" value="MFS_SLC46_TetA_like"/>
    <property type="match status" value="1"/>
</dbReference>
<dbReference type="PANTHER" id="PTHR43124:SF3">
    <property type="entry name" value="CHLORAMPHENICOL EFFLUX PUMP RV0191"/>
    <property type="match status" value="1"/>
</dbReference>
<evidence type="ECO:0000259" key="7">
    <source>
        <dbReference type="PROSITE" id="PS50850"/>
    </source>
</evidence>
<dbReference type="PRINTS" id="PR01035">
    <property type="entry name" value="TCRTETA"/>
</dbReference>
<keyword evidence="3" id="KW-1003">Cell membrane</keyword>
<dbReference type="SUPFAM" id="SSF103473">
    <property type="entry name" value="MFS general substrate transporter"/>
    <property type="match status" value="1"/>
</dbReference>
<keyword evidence="6" id="KW-0472">Membrane</keyword>
<feature type="domain" description="Major facilitator superfamily (MFS) profile" evidence="7">
    <location>
        <begin position="11"/>
        <end position="399"/>
    </location>
</feature>
<proteinExistence type="inferred from homology"/>
<dbReference type="Gene3D" id="1.20.1250.20">
    <property type="entry name" value="MFS general substrate transporter like domains"/>
    <property type="match status" value="1"/>
</dbReference>
<dbReference type="Pfam" id="PF07690">
    <property type="entry name" value="MFS_1"/>
    <property type="match status" value="2"/>
</dbReference>
<dbReference type="InterPro" id="IPR011701">
    <property type="entry name" value="MFS"/>
</dbReference>
<evidence type="ECO:0000256" key="5">
    <source>
        <dbReference type="ARBA" id="ARBA00022989"/>
    </source>
</evidence>
<dbReference type="InterPro" id="IPR036259">
    <property type="entry name" value="MFS_trans_sf"/>
</dbReference>
<reference evidence="8" key="1">
    <citation type="submission" date="2014-11" db="EMBL/GenBank/DDBJ databases">
        <authorList>
            <person name="Malar M.C."/>
            <person name="Sen D."/>
            <person name="Tripathy S."/>
        </authorList>
    </citation>
    <scope>NUCLEOTIDE SEQUENCE</scope>
    <source>
        <strain evidence="8">BDU141951</strain>
    </source>
</reference>
<dbReference type="PROSITE" id="PS00216">
    <property type="entry name" value="SUGAR_TRANSPORT_1"/>
    <property type="match status" value="1"/>
</dbReference>
<dbReference type="GO" id="GO:0022857">
    <property type="term" value="F:transmembrane transporter activity"/>
    <property type="evidence" value="ECO:0007669"/>
    <property type="project" value="InterPro"/>
</dbReference>
<organism evidence="8">
    <name type="scientific">Lyngbya confervoides BDU141951</name>
    <dbReference type="NCBI Taxonomy" id="1574623"/>
    <lineage>
        <taxon>Bacteria</taxon>
        <taxon>Bacillati</taxon>
        <taxon>Cyanobacteriota</taxon>
        <taxon>Cyanophyceae</taxon>
        <taxon>Oscillatoriophycideae</taxon>
        <taxon>Oscillatoriales</taxon>
        <taxon>Microcoleaceae</taxon>
        <taxon>Lyngbya</taxon>
    </lineage>
</organism>
<accession>A0A0C1V6K2</accession>
<comment type="similarity">
    <text evidence="2">Belongs to the major facilitator superfamily. TCR/Tet family.</text>
</comment>
<evidence type="ECO:0000313" key="8">
    <source>
        <dbReference type="EMBL" id="NEV67863.1"/>
    </source>
</evidence>
<evidence type="ECO:0000256" key="6">
    <source>
        <dbReference type="ARBA" id="ARBA00023136"/>
    </source>
</evidence>
<dbReference type="InterPro" id="IPR020846">
    <property type="entry name" value="MFS_dom"/>
</dbReference>
<reference evidence="8" key="2">
    <citation type="journal article" date="2015" name="Genome Announc.">
        <title>Draft Genome Sequence of Filamentous Marine Cyanobacterium Lyngbya confervoides Strain BDU141951.</title>
        <authorList>
            <person name="Chandrababunaidu M.M."/>
            <person name="Sen D."/>
            <person name="Tripathy S."/>
        </authorList>
    </citation>
    <scope>NUCLEOTIDE SEQUENCE</scope>
    <source>
        <strain evidence="8">BDU141951</strain>
    </source>
</reference>
<evidence type="ECO:0000256" key="3">
    <source>
        <dbReference type="ARBA" id="ARBA00022475"/>
    </source>
</evidence>
<keyword evidence="4" id="KW-0812">Transmembrane</keyword>
<name>A0A0C1V6K2_9CYAN</name>
<dbReference type="PANTHER" id="PTHR43124">
    <property type="entry name" value="PURINE EFFLUX PUMP PBUE"/>
    <property type="match status" value="1"/>
</dbReference>
<sequence>MADRSQRLPWRFWIITLVAFINAVSFTIIIPVLYPYAKQFGLSDFQASLLTTAYAASQFIGTPILGRLSDRVGRKPLLILSLLGTVLANLMASLAPFAWFLFLARVLDGVTGGNNSIAQAIISDITNPEQRTRAFGIFGATFRLGFVAGPPLSYLAQVVPPLPGISSLGMSFMVSAAIALIATILCAVCLPETHQVCEQFELTWSDFKLGRIVRSLQNPRFGRTFLVTFLSGFTFTIFTFAFQPFFLNILGQTPGRLALIFAVFGIIGFMTQVFGLEPLRQRFNVVNILAFMLAARGICFLLIPTFPTIQAFVVITVVFAAVNSFPLPLIESILSLRSGPQEQGEVLGTNASFLSLSNAIGPAVAGALVSFGYGIPFWITGVLTIGVAWFALSLRESASAHST</sequence>
<dbReference type="PROSITE" id="PS50850">
    <property type="entry name" value="MFS"/>
    <property type="match status" value="1"/>
</dbReference>
<keyword evidence="5" id="KW-1133">Transmembrane helix</keyword>
<reference evidence="8" key="3">
    <citation type="submission" date="2020-02" db="EMBL/GenBank/DDBJ databases">
        <authorList>
            <person name="Sarangi A.N."/>
            <person name="Ghosh S."/>
            <person name="Mukherjee M."/>
            <person name="Tripathy S."/>
        </authorList>
    </citation>
    <scope>NUCLEOTIDE SEQUENCE</scope>
    <source>
        <strain evidence="8">BDU141951</strain>
    </source>
</reference>
<gene>
    <name evidence="8" type="ORF">QQ91_012125</name>
</gene>
<comment type="caution">
    <text evidence="8">The sequence shown here is derived from an EMBL/GenBank/DDBJ whole genome shotgun (WGS) entry which is preliminary data.</text>
</comment>
<dbReference type="GO" id="GO:0005886">
    <property type="term" value="C:plasma membrane"/>
    <property type="evidence" value="ECO:0007669"/>
    <property type="project" value="UniProtKB-SubCell"/>
</dbReference>
<evidence type="ECO:0000256" key="1">
    <source>
        <dbReference type="ARBA" id="ARBA00004651"/>
    </source>
</evidence>